<dbReference type="RefSeq" id="WP_109686813.1">
    <property type="nucleotide sequence ID" value="NZ_QGGL01000003.1"/>
</dbReference>
<name>A0A316DYM7_9BACL</name>
<feature type="binding site" evidence="4">
    <location>
        <position position="92"/>
    </location>
    <ligand>
        <name>a divalent metal cation</name>
        <dbReference type="ChEBI" id="CHEBI:60240"/>
        <label>1</label>
    </ligand>
</feature>
<evidence type="ECO:0000313" key="5">
    <source>
        <dbReference type="EMBL" id="PWK15610.1"/>
    </source>
</evidence>
<proteinExistence type="inferred from homology"/>
<accession>A0A316DYM7</accession>
<dbReference type="SUPFAM" id="SSF51556">
    <property type="entry name" value="Metallo-dependent hydrolases"/>
    <property type="match status" value="1"/>
</dbReference>
<protein>
    <submittedName>
        <fullName evidence="5">TatD DNase family protein</fullName>
    </submittedName>
</protein>
<reference evidence="5 6" key="1">
    <citation type="submission" date="2018-05" db="EMBL/GenBank/DDBJ databases">
        <title>Genomic Encyclopedia of Type Strains, Phase IV (KMG-IV): sequencing the most valuable type-strain genomes for metagenomic binning, comparative biology and taxonomic classification.</title>
        <authorList>
            <person name="Goeker M."/>
        </authorList>
    </citation>
    <scope>NUCLEOTIDE SEQUENCE [LARGE SCALE GENOMIC DNA]</scope>
    <source>
        <strain evidence="5 6">DSM 18773</strain>
    </source>
</reference>
<feature type="binding site" evidence="4">
    <location>
        <position position="132"/>
    </location>
    <ligand>
        <name>a divalent metal cation</name>
        <dbReference type="ChEBI" id="CHEBI:60240"/>
        <label>2</label>
    </ligand>
</feature>
<comment type="similarity">
    <text evidence="1">Belongs to the metallo-dependent hydrolases superfamily. TatD-type hydrolase family.</text>
</comment>
<dbReference type="Pfam" id="PF01026">
    <property type="entry name" value="TatD_DNase"/>
    <property type="match status" value="1"/>
</dbReference>
<dbReference type="GO" id="GO:0016788">
    <property type="term" value="F:hydrolase activity, acting on ester bonds"/>
    <property type="evidence" value="ECO:0007669"/>
    <property type="project" value="InterPro"/>
</dbReference>
<keyword evidence="6" id="KW-1185">Reference proteome</keyword>
<dbReference type="Proteomes" id="UP000245634">
    <property type="component" value="Unassembled WGS sequence"/>
</dbReference>
<dbReference type="CDD" id="cd01310">
    <property type="entry name" value="TatD_DNAse"/>
    <property type="match status" value="1"/>
</dbReference>
<gene>
    <name evidence="5" type="ORF">C7459_103150</name>
</gene>
<sequence length="267" mass="29858">MFDAHLHLEQYPDEQIEGLIESWRIGGIQGVVAVSTGLRSAHRTLDLQQRFPDFVRAALGTHPEQPVPPESELVELLQLIELEKNRLSAIGEVGLPHYALAELGTMALDDHLELFGVFAKLAARHRLPLVLHAVHDKVPLALEVLQRHRVERAHFHWLKAVPADLQRIVEAGYYVSVTPDVCHRERDQQLARHVPLSQLLFETDGPWPHVGPLFAGRPTSPLFLHEMVGRVAQLKGVSQDALAQQVRANVDACYAPPSPNGDRTRID</sequence>
<feature type="binding site" evidence="4">
    <location>
        <position position="5"/>
    </location>
    <ligand>
        <name>a divalent metal cation</name>
        <dbReference type="ChEBI" id="CHEBI:60240"/>
        <label>1</label>
    </ligand>
</feature>
<keyword evidence="2 4" id="KW-0479">Metal-binding</keyword>
<evidence type="ECO:0000256" key="4">
    <source>
        <dbReference type="PIRSR" id="PIRSR005902-1"/>
    </source>
</evidence>
<comment type="caution">
    <text evidence="5">The sequence shown here is derived from an EMBL/GenBank/DDBJ whole genome shotgun (WGS) entry which is preliminary data.</text>
</comment>
<dbReference type="GO" id="GO:0046872">
    <property type="term" value="F:metal ion binding"/>
    <property type="evidence" value="ECO:0007669"/>
    <property type="project" value="UniProtKB-KW"/>
</dbReference>
<dbReference type="PIRSF" id="PIRSF005902">
    <property type="entry name" value="DNase_TatD"/>
    <property type="match status" value="1"/>
</dbReference>
<dbReference type="EMBL" id="QGGL01000003">
    <property type="protein sequence ID" value="PWK15610.1"/>
    <property type="molecule type" value="Genomic_DNA"/>
</dbReference>
<organism evidence="5 6">
    <name type="scientific">Tumebacillus permanentifrigoris</name>
    <dbReference type="NCBI Taxonomy" id="378543"/>
    <lineage>
        <taxon>Bacteria</taxon>
        <taxon>Bacillati</taxon>
        <taxon>Bacillota</taxon>
        <taxon>Bacilli</taxon>
        <taxon>Bacillales</taxon>
        <taxon>Alicyclobacillaceae</taxon>
        <taxon>Tumebacillus</taxon>
    </lineage>
</organism>
<dbReference type="PANTHER" id="PTHR46317:SF1">
    <property type="entry name" value="HYDROLASE, TATD FAMILY"/>
    <property type="match status" value="1"/>
</dbReference>
<dbReference type="AlphaFoldDB" id="A0A316DYM7"/>
<evidence type="ECO:0000256" key="3">
    <source>
        <dbReference type="ARBA" id="ARBA00022801"/>
    </source>
</evidence>
<dbReference type="InterPro" id="IPR001130">
    <property type="entry name" value="TatD-like"/>
</dbReference>
<dbReference type="PANTHER" id="PTHR46317">
    <property type="entry name" value="HYDROLASE OF PHP SUPERFAMILY-RELATED PROTEIN"/>
    <property type="match status" value="1"/>
</dbReference>
<feature type="binding site" evidence="4">
    <location>
        <position position="156"/>
    </location>
    <ligand>
        <name>a divalent metal cation</name>
        <dbReference type="ChEBI" id="CHEBI:60240"/>
        <label>2</label>
    </ligand>
</feature>
<feature type="binding site" evidence="4">
    <location>
        <position position="7"/>
    </location>
    <ligand>
        <name>a divalent metal cation</name>
        <dbReference type="ChEBI" id="CHEBI:60240"/>
        <label>1</label>
    </ligand>
</feature>
<dbReference type="InterPro" id="IPR032466">
    <property type="entry name" value="Metal_Hydrolase"/>
</dbReference>
<dbReference type="OrthoDB" id="9810005at2"/>
<evidence type="ECO:0000313" key="6">
    <source>
        <dbReference type="Proteomes" id="UP000245634"/>
    </source>
</evidence>
<evidence type="ECO:0000256" key="2">
    <source>
        <dbReference type="ARBA" id="ARBA00022723"/>
    </source>
</evidence>
<dbReference type="Gene3D" id="3.20.20.140">
    <property type="entry name" value="Metal-dependent hydrolases"/>
    <property type="match status" value="1"/>
</dbReference>
<feature type="binding site" evidence="4">
    <location>
        <position position="204"/>
    </location>
    <ligand>
        <name>a divalent metal cation</name>
        <dbReference type="ChEBI" id="CHEBI:60240"/>
        <label>1</label>
    </ligand>
</feature>
<keyword evidence="3" id="KW-0378">Hydrolase</keyword>
<evidence type="ECO:0000256" key="1">
    <source>
        <dbReference type="ARBA" id="ARBA00009275"/>
    </source>
</evidence>